<dbReference type="EMBL" id="KV501157">
    <property type="protein sequence ID" value="OCT55322.1"/>
    <property type="molecule type" value="Genomic_DNA"/>
</dbReference>
<evidence type="ECO:0000313" key="2">
    <source>
        <dbReference type="EMBL" id="OCT55322.1"/>
    </source>
</evidence>
<feature type="region of interest" description="Disordered" evidence="1">
    <location>
        <begin position="122"/>
        <end position="147"/>
    </location>
</feature>
<dbReference type="Proteomes" id="UP000694892">
    <property type="component" value="Unassembled WGS sequence"/>
</dbReference>
<accession>A0A974GYJ2</accession>
<reference evidence="2" key="1">
    <citation type="submission" date="2016-05" db="EMBL/GenBank/DDBJ databases">
        <title>WGS assembly of Xenopus laevis.</title>
        <authorList>
            <person name="Session A."/>
            <person name="Uno Y."/>
            <person name="Kwon T."/>
            <person name="Chapman J."/>
            <person name="Toyoda A."/>
            <person name="Takahashi S."/>
            <person name="Fukui A."/>
            <person name="Hikosaka A."/>
            <person name="Putnam N."/>
            <person name="Stites J."/>
            <person name="Van Heeringen S."/>
            <person name="Quigley I."/>
            <person name="Heinz S."/>
            <person name="Hellsten U."/>
            <person name="Lyons J."/>
            <person name="Suzuki A."/>
            <person name="Kondo M."/>
            <person name="Ogino H."/>
            <person name="Ochi H."/>
            <person name="Bogdanovic O."/>
            <person name="Lister R."/>
            <person name="Georgiou G."/>
            <person name="Paranjpe S."/>
            <person name="Van Kruijsbergen I."/>
            <person name="Mozaffari S."/>
            <person name="Shu S."/>
            <person name="Schmutz J."/>
            <person name="Jenkins J."/>
            <person name="Grimwood J."/>
            <person name="Carlson J."/>
            <person name="Mitros T."/>
            <person name="Simakov O."/>
            <person name="Heald R."/>
            <person name="Miller K."/>
            <person name="Haudenschild C."/>
            <person name="Kuroki Y."/>
            <person name="Tanaka T."/>
            <person name="Michiue T."/>
            <person name="Watanabe M."/>
            <person name="Kinoshita T."/>
            <person name="Ohta Y."/>
            <person name="Mawaribuchi S."/>
            <person name="Suzuki Y."/>
            <person name="Haramoto Y."/>
            <person name="Yamamoto T."/>
            <person name="Takagi C."/>
            <person name="Kitzman J."/>
            <person name="Shendure J."/>
            <person name="Nakayama T."/>
            <person name="Izutsu Y."/>
            <person name="Robert J."/>
            <person name="Dichmann D."/>
            <person name="Flajnik M."/>
            <person name="Houston D."/>
            <person name="Marcotte E."/>
            <person name="Wallingford J."/>
            <person name="Ito Y."/>
            <person name="Asashima M."/>
            <person name="Ueno N."/>
            <person name="Matsuda Y."/>
            <person name="Jan Veenstra G."/>
            <person name="Fujiyama A."/>
            <person name="Harland R."/>
            <person name="Taira M."/>
            <person name="Rokhsar D.S."/>
        </authorList>
    </citation>
    <scope>NUCLEOTIDE SEQUENCE</scope>
    <source>
        <strain evidence="2">J</strain>
        <tissue evidence="2">Blood</tissue>
    </source>
</reference>
<feature type="compositionally biased region" description="Basic and acidic residues" evidence="1">
    <location>
        <begin position="68"/>
        <end position="80"/>
    </location>
</feature>
<feature type="region of interest" description="Disordered" evidence="1">
    <location>
        <begin position="58"/>
        <end position="80"/>
    </location>
</feature>
<evidence type="ECO:0000256" key="1">
    <source>
        <dbReference type="SAM" id="MobiDB-lite"/>
    </source>
</evidence>
<feature type="compositionally biased region" description="Polar residues" evidence="1">
    <location>
        <begin position="58"/>
        <end position="67"/>
    </location>
</feature>
<proteinExistence type="predicted"/>
<protein>
    <submittedName>
        <fullName evidence="2">Uncharacterized protein</fullName>
    </submittedName>
</protein>
<dbReference type="AlphaFoldDB" id="A0A974GYJ2"/>
<gene>
    <name evidence="2" type="ORF">XELAEV_18002978mg</name>
</gene>
<sequence length="159" mass="19078">MQSLFKNQPCLQKLPRSLEECKKKSCPNIEQLKENMVETVPEKQIQVCKQAETAAQSNVIPTPSEQQKGGEWKEVRRENKKRVEVRRETRARRIEKKNVIGKMTIESQNRYEVLGKNHGGKRLKSWKKWRRRRREKKEKIKYRTRAGKKSKKDIIRYFI</sequence>
<organism evidence="2">
    <name type="scientific">Xenopus laevis</name>
    <name type="common">African clawed frog</name>
    <dbReference type="NCBI Taxonomy" id="8355"/>
    <lineage>
        <taxon>Eukaryota</taxon>
        <taxon>Metazoa</taxon>
        <taxon>Chordata</taxon>
        <taxon>Craniata</taxon>
        <taxon>Vertebrata</taxon>
        <taxon>Euteleostomi</taxon>
        <taxon>Amphibia</taxon>
        <taxon>Batrachia</taxon>
        <taxon>Anura</taxon>
        <taxon>Pipoidea</taxon>
        <taxon>Pipidae</taxon>
        <taxon>Xenopodinae</taxon>
        <taxon>Xenopus</taxon>
        <taxon>Xenopus</taxon>
    </lineage>
</organism>
<name>A0A974GYJ2_XENLA</name>